<comment type="caution">
    <text evidence="2">The sequence shown here is derived from an EMBL/GenBank/DDBJ whole genome shotgun (WGS) entry which is preliminary data.</text>
</comment>
<dbReference type="Pfam" id="PF00078">
    <property type="entry name" value="RVT_1"/>
    <property type="match status" value="1"/>
</dbReference>
<dbReference type="InterPro" id="IPR000477">
    <property type="entry name" value="RT_dom"/>
</dbReference>
<dbReference type="EMBL" id="CAKOFQ010006770">
    <property type="protein sequence ID" value="CAH1970173.1"/>
    <property type="molecule type" value="Genomic_DNA"/>
</dbReference>
<evidence type="ECO:0000259" key="1">
    <source>
        <dbReference type="Pfam" id="PF00078"/>
    </source>
</evidence>
<reference evidence="2" key="1">
    <citation type="submission" date="2022-03" db="EMBL/GenBank/DDBJ databases">
        <authorList>
            <person name="Sayadi A."/>
        </authorList>
    </citation>
    <scope>NUCLEOTIDE SEQUENCE</scope>
</reference>
<name>A0A9P0K8U3_ACAOB</name>
<evidence type="ECO:0000313" key="2">
    <source>
        <dbReference type="EMBL" id="CAH1970173.1"/>
    </source>
</evidence>
<organism evidence="2 3">
    <name type="scientific">Acanthoscelides obtectus</name>
    <name type="common">Bean weevil</name>
    <name type="synonym">Bruchus obtectus</name>
    <dbReference type="NCBI Taxonomy" id="200917"/>
    <lineage>
        <taxon>Eukaryota</taxon>
        <taxon>Metazoa</taxon>
        <taxon>Ecdysozoa</taxon>
        <taxon>Arthropoda</taxon>
        <taxon>Hexapoda</taxon>
        <taxon>Insecta</taxon>
        <taxon>Pterygota</taxon>
        <taxon>Neoptera</taxon>
        <taxon>Endopterygota</taxon>
        <taxon>Coleoptera</taxon>
        <taxon>Polyphaga</taxon>
        <taxon>Cucujiformia</taxon>
        <taxon>Chrysomeloidea</taxon>
        <taxon>Chrysomelidae</taxon>
        <taxon>Bruchinae</taxon>
        <taxon>Bruchini</taxon>
        <taxon>Acanthoscelides</taxon>
    </lineage>
</organism>
<keyword evidence="3" id="KW-1185">Reference proteome</keyword>
<protein>
    <recommendedName>
        <fullName evidence="1">Reverse transcriptase domain-containing protein</fullName>
    </recommendedName>
</protein>
<feature type="domain" description="Reverse transcriptase" evidence="1">
    <location>
        <begin position="16"/>
        <end position="87"/>
    </location>
</feature>
<dbReference type="Proteomes" id="UP001152888">
    <property type="component" value="Unassembled WGS sequence"/>
</dbReference>
<feature type="non-terminal residue" evidence="2">
    <location>
        <position position="97"/>
    </location>
</feature>
<gene>
    <name evidence="2" type="ORF">ACAOBT_LOCUS8787</name>
</gene>
<sequence>IVFQVFEQLSFEAIFIEGVLQGGGLSPLLYIVFMDDLIRQCRQGRKAIFVGYRKLHKVESAKCAFADDFVLVAGSIQENLNIWNTVLEDNDLVDSDG</sequence>
<dbReference type="AlphaFoldDB" id="A0A9P0K8U3"/>
<accession>A0A9P0K8U3</accession>
<dbReference type="OrthoDB" id="6783238at2759"/>
<evidence type="ECO:0000313" key="3">
    <source>
        <dbReference type="Proteomes" id="UP001152888"/>
    </source>
</evidence>
<proteinExistence type="predicted"/>